<dbReference type="PIRSF" id="PIRSF032131">
    <property type="entry name" value="UCP032131"/>
    <property type="match status" value="1"/>
</dbReference>
<dbReference type="Proteomes" id="UP001595528">
    <property type="component" value="Unassembled WGS sequence"/>
</dbReference>
<reference evidence="2" key="1">
    <citation type="journal article" date="2019" name="Int. J. Syst. Evol. Microbiol.">
        <title>The Global Catalogue of Microorganisms (GCM) 10K type strain sequencing project: providing services to taxonomists for standard genome sequencing and annotation.</title>
        <authorList>
            <consortium name="The Broad Institute Genomics Platform"/>
            <consortium name="The Broad Institute Genome Sequencing Center for Infectious Disease"/>
            <person name="Wu L."/>
            <person name="Ma J."/>
        </authorList>
    </citation>
    <scope>NUCLEOTIDE SEQUENCE [LARGE SCALE GENOMIC DNA]</scope>
    <source>
        <strain evidence="2">KCTC 42964</strain>
    </source>
</reference>
<dbReference type="InterPro" id="IPR009562">
    <property type="entry name" value="DUF1178"/>
</dbReference>
<evidence type="ECO:0000313" key="1">
    <source>
        <dbReference type="EMBL" id="MFC3225625.1"/>
    </source>
</evidence>
<evidence type="ECO:0000313" key="2">
    <source>
        <dbReference type="Proteomes" id="UP001595528"/>
    </source>
</evidence>
<dbReference type="Pfam" id="PF06676">
    <property type="entry name" value="DUF1178"/>
    <property type="match status" value="1"/>
</dbReference>
<accession>A0ABV7KTJ6</accession>
<organism evidence="1 2">
    <name type="scientific">Marinibaculum pumilum</name>
    <dbReference type="NCBI Taxonomy" id="1766165"/>
    <lineage>
        <taxon>Bacteria</taxon>
        <taxon>Pseudomonadati</taxon>
        <taxon>Pseudomonadota</taxon>
        <taxon>Alphaproteobacteria</taxon>
        <taxon>Rhodospirillales</taxon>
        <taxon>Rhodospirillaceae</taxon>
        <taxon>Marinibaculum</taxon>
    </lineage>
</organism>
<protein>
    <submittedName>
        <fullName evidence="1">DUF1178 family protein</fullName>
    </submittedName>
</protein>
<dbReference type="RefSeq" id="WP_379897351.1">
    <property type="nucleotide sequence ID" value="NZ_JBHRTR010000002.1"/>
</dbReference>
<proteinExistence type="predicted"/>
<keyword evidence="2" id="KW-1185">Reference proteome</keyword>
<comment type="caution">
    <text evidence="1">The sequence shown here is derived from an EMBL/GenBank/DDBJ whole genome shotgun (WGS) entry which is preliminary data.</text>
</comment>
<gene>
    <name evidence="1" type="ORF">ACFOGJ_00180</name>
</gene>
<dbReference type="EMBL" id="JBHRTR010000002">
    <property type="protein sequence ID" value="MFC3225625.1"/>
    <property type="molecule type" value="Genomic_DNA"/>
</dbReference>
<name>A0ABV7KTJ6_9PROT</name>
<sequence length="139" mass="15756">MIRYALRCHKAHEFEVWFRDSAAFDKQKKAGEVSCPHCGSHKVEKAIMAPNVASRKGPSNREEVERATATVAMLRKMRQAVEKNADNVGDRFAEEARRIHYGEVKPRNIYGNTTKDEAEELVEEGVEFGVIPWVDLPDA</sequence>